<organism evidence="2 3">
    <name type="scientific">Crotalus adamanteus</name>
    <name type="common">Eastern diamondback rattlesnake</name>
    <dbReference type="NCBI Taxonomy" id="8729"/>
    <lineage>
        <taxon>Eukaryota</taxon>
        <taxon>Metazoa</taxon>
        <taxon>Chordata</taxon>
        <taxon>Craniata</taxon>
        <taxon>Vertebrata</taxon>
        <taxon>Euteleostomi</taxon>
        <taxon>Lepidosauria</taxon>
        <taxon>Squamata</taxon>
        <taxon>Bifurcata</taxon>
        <taxon>Unidentata</taxon>
        <taxon>Episquamata</taxon>
        <taxon>Toxicofera</taxon>
        <taxon>Serpentes</taxon>
        <taxon>Colubroidea</taxon>
        <taxon>Viperidae</taxon>
        <taxon>Crotalinae</taxon>
        <taxon>Crotalus</taxon>
    </lineage>
</organism>
<evidence type="ECO:0000256" key="1">
    <source>
        <dbReference type="SAM" id="MobiDB-lite"/>
    </source>
</evidence>
<accession>A0AAW1C736</accession>
<sequence length="146" mass="15430">MGVREYGGRQARKIIICSVIPIRLYFGTKGNLTEEEAPLGISLGITVGTVLLPRPAVLKGSLLPASIRTTPGSARALLLPPRLRPLLGRGSTGQVKAVQRDPGSPGSAARLENDAPREQPWHGALQPGNRLSRQQPGARGSVSSRS</sequence>
<name>A0AAW1C736_CROAD</name>
<comment type="caution">
    <text evidence="2">The sequence shown here is derived from an EMBL/GenBank/DDBJ whole genome shotgun (WGS) entry which is preliminary data.</text>
</comment>
<dbReference type="Proteomes" id="UP001474421">
    <property type="component" value="Unassembled WGS sequence"/>
</dbReference>
<protein>
    <submittedName>
        <fullName evidence="2">Transmembrane protein 80</fullName>
    </submittedName>
</protein>
<proteinExistence type="predicted"/>
<dbReference type="EMBL" id="JAOTOJ010000001">
    <property type="protein sequence ID" value="KAK9410125.1"/>
    <property type="molecule type" value="Genomic_DNA"/>
</dbReference>
<gene>
    <name evidence="2" type="ORF">NXF25_001300</name>
</gene>
<reference evidence="2 3" key="1">
    <citation type="journal article" date="2024" name="Proc. Natl. Acad. Sci. U.S.A.">
        <title>The genetic regulatory architecture and epigenomic basis for age-related changes in rattlesnake venom.</title>
        <authorList>
            <person name="Hogan M.P."/>
            <person name="Holding M.L."/>
            <person name="Nystrom G.S."/>
            <person name="Colston T.J."/>
            <person name="Bartlett D.A."/>
            <person name="Mason A.J."/>
            <person name="Ellsworth S.A."/>
            <person name="Rautsaw R.M."/>
            <person name="Lawrence K.C."/>
            <person name="Strickland J.L."/>
            <person name="He B."/>
            <person name="Fraser P."/>
            <person name="Margres M.J."/>
            <person name="Gilbert D.M."/>
            <person name="Gibbs H.L."/>
            <person name="Parkinson C.L."/>
            <person name="Rokyta D.R."/>
        </authorList>
    </citation>
    <scope>NUCLEOTIDE SEQUENCE [LARGE SCALE GENOMIC DNA]</scope>
    <source>
        <strain evidence="2">DRR0105</strain>
    </source>
</reference>
<dbReference type="AlphaFoldDB" id="A0AAW1C736"/>
<keyword evidence="2" id="KW-0472">Membrane</keyword>
<feature type="region of interest" description="Disordered" evidence="1">
    <location>
        <begin position="85"/>
        <end position="146"/>
    </location>
</feature>
<evidence type="ECO:0000313" key="2">
    <source>
        <dbReference type="EMBL" id="KAK9410125.1"/>
    </source>
</evidence>
<evidence type="ECO:0000313" key="3">
    <source>
        <dbReference type="Proteomes" id="UP001474421"/>
    </source>
</evidence>
<keyword evidence="2" id="KW-0812">Transmembrane</keyword>
<feature type="compositionally biased region" description="Basic and acidic residues" evidence="1">
    <location>
        <begin position="111"/>
        <end position="120"/>
    </location>
</feature>
<keyword evidence="3" id="KW-1185">Reference proteome</keyword>
<feature type="compositionally biased region" description="Polar residues" evidence="1">
    <location>
        <begin position="129"/>
        <end position="146"/>
    </location>
</feature>